<evidence type="ECO:0000313" key="2">
    <source>
        <dbReference type="EMBL" id="AEE51109.1"/>
    </source>
</evidence>
<feature type="transmembrane region" description="Helical" evidence="1">
    <location>
        <begin position="197"/>
        <end position="219"/>
    </location>
</feature>
<dbReference type="AlphaFoldDB" id="F4KS22"/>
<accession>F4KS22</accession>
<reference evidence="2 3" key="1">
    <citation type="journal article" date="2011" name="Stand. Genomic Sci.">
        <title>Complete genome sequence of Haliscomenobacter hydrossis type strain (O).</title>
        <authorList>
            <consortium name="US DOE Joint Genome Institute (JGI-PGF)"/>
            <person name="Daligault H."/>
            <person name="Lapidus A."/>
            <person name="Zeytun A."/>
            <person name="Nolan M."/>
            <person name="Lucas S."/>
            <person name="Del Rio T.G."/>
            <person name="Tice H."/>
            <person name="Cheng J.F."/>
            <person name="Tapia R."/>
            <person name="Han C."/>
            <person name="Goodwin L."/>
            <person name="Pitluck S."/>
            <person name="Liolios K."/>
            <person name="Pagani I."/>
            <person name="Ivanova N."/>
            <person name="Huntemann M."/>
            <person name="Mavromatis K."/>
            <person name="Mikhailova N."/>
            <person name="Pati A."/>
            <person name="Chen A."/>
            <person name="Palaniappan K."/>
            <person name="Land M."/>
            <person name="Hauser L."/>
            <person name="Brambilla E.M."/>
            <person name="Rohde M."/>
            <person name="Verbarg S."/>
            <person name="Goker M."/>
            <person name="Bristow J."/>
            <person name="Eisen J.A."/>
            <person name="Markowitz V."/>
            <person name="Hugenholtz P."/>
            <person name="Kyrpides N.C."/>
            <person name="Klenk H.P."/>
            <person name="Woyke T."/>
        </authorList>
    </citation>
    <scope>NUCLEOTIDE SEQUENCE [LARGE SCALE GENOMIC DNA]</scope>
    <source>
        <strain evidence="3">ATCC 27775 / DSM 1100 / LMG 10767 / O</strain>
    </source>
</reference>
<dbReference type="KEGG" id="hhy:Halhy_3249"/>
<feature type="transmembrane region" description="Helical" evidence="1">
    <location>
        <begin position="17"/>
        <end position="41"/>
    </location>
</feature>
<proteinExistence type="predicted"/>
<name>F4KS22_HALH1</name>
<dbReference type="EMBL" id="CP002691">
    <property type="protein sequence ID" value="AEE51109.1"/>
    <property type="molecule type" value="Genomic_DNA"/>
</dbReference>
<feature type="transmembrane region" description="Helical" evidence="1">
    <location>
        <begin position="231"/>
        <end position="252"/>
    </location>
</feature>
<dbReference type="STRING" id="760192.Halhy_3249"/>
<keyword evidence="1" id="KW-0812">Transmembrane</keyword>
<dbReference type="OrthoDB" id="1492076at2"/>
<evidence type="ECO:0000256" key="1">
    <source>
        <dbReference type="SAM" id="Phobius"/>
    </source>
</evidence>
<keyword evidence="3" id="KW-1185">Reference proteome</keyword>
<dbReference type="Proteomes" id="UP000008461">
    <property type="component" value="Chromosome"/>
</dbReference>
<protein>
    <submittedName>
        <fullName evidence="2">Uncharacterized protein</fullName>
    </submittedName>
</protein>
<keyword evidence="1" id="KW-0472">Membrane</keyword>
<dbReference type="RefSeq" id="WP_013765650.1">
    <property type="nucleotide sequence ID" value="NC_015510.1"/>
</dbReference>
<sequence length="265" mass="31454">MEFSNYLPLPLRGEHTIFYYLLLVVLAAQVLYSLGIGVLFFGKSSGEKRSNACYGLLLISFALTLLHYWMVLAGIYERYPSLYFIPIYFTLSLPTLLFYHVKLRMYPQYQLRRSDLKHFILPIGQIVFFIFMFFSSMDFKADYGRQFFNPFYGALEQGLFLTLFFAYIYFARRYVVQKRKNLRNKAELRKVFYARKLLQVLFYVFCIHTFFVLTDFISYQFWDLNLRSVKVFAALGILSFAGILFWLGVYGFQILLWGRKVLNEG</sequence>
<feature type="transmembrane region" description="Helical" evidence="1">
    <location>
        <begin position="53"/>
        <end position="76"/>
    </location>
</feature>
<dbReference type="HOGENOM" id="CLU_1048741_0_0_10"/>
<reference key="2">
    <citation type="submission" date="2011-04" db="EMBL/GenBank/DDBJ databases">
        <title>Complete sequence of chromosome of Haliscomenobacter hydrossis DSM 1100.</title>
        <authorList>
            <consortium name="US DOE Joint Genome Institute (JGI-PGF)"/>
            <person name="Lucas S."/>
            <person name="Han J."/>
            <person name="Lapidus A."/>
            <person name="Bruce D."/>
            <person name="Goodwin L."/>
            <person name="Pitluck S."/>
            <person name="Peters L."/>
            <person name="Kyrpides N."/>
            <person name="Mavromatis K."/>
            <person name="Ivanova N."/>
            <person name="Ovchinnikova G."/>
            <person name="Pagani I."/>
            <person name="Daligault H."/>
            <person name="Detter J.C."/>
            <person name="Han C."/>
            <person name="Land M."/>
            <person name="Hauser L."/>
            <person name="Markowitz V."/>
            <person name="Cheng J.-F."/>
            <person name="Hugenholtz P."/>
            <person name="Woyke T."/>
            <person name="Wu D."/>
            <person name="Verbarg S."/>
            <person name="Frueling A."/>
            <person name="Brambilla E."/>
            <person name="Klenk H.-P."/>
            <person name="Eisen J.A."/>
        </authorList>
    </citation>
    <scope>NUCLEOTIDE SEQUENCE</scope>
    <source>
        <strain>DSM 1100</strain>
    </source>
</reference>
<feature type="transmembrane region" description="Helical" evidence="1">
    <location>
        <begin position="157"/>
        <end position="176"/>
    </location>
</feature>
<organism evidence="2 3">
    <name type="scientific">Haliscomenobacter hydrossis (strain ATCC 27775 / DSM 1100 / LMG 10767 / O)</name>
    <dbReference type="NCBI Taxonomy" id="760192"/>
    <lineage>
        <taxon>Bacteria</taxon>
        <taxon>Pseudomonadati</taxon>
        <taxon>Bacteroidota</taxon>
        <taxon>Saprospiria</taxon>
        <taxon>Saprospirales</taxon>
        <taxon>Haliscomenobacteraceae</taxon>
        <taxon>Haliscomenobacter</taxon>
    </lineage>
</organism>
<feature type="transmembrane region" description="Helical" evidence="1">
    <location>
        <begin position="82"/>
        <end position="99"/>
    </location>
</feature>
<gene>
    <name evidence="2" type="ordered locus">Halhy_3249</name>
</gene>
<evidence type="ECO:0000313" key="3">
    <source>
        <dbReference type="Proteomes" id="UP000008461"/>
    </source>
</evidence>
<keyword evidence="1" id="KW-1133">Transmembrane helix</keyword>
<feature type="transmembrane region" description="Helical" evidence="1">
    <location>
        <begin position="119"/>
        <end position="137"/>
    </location>
</feature>